<dbReference type="FunFam" id="3.90.400.10:FF:000001">
    <property type="entry name" value="Maltase A3, isoform A"/>
    <property type="match status" value="1"/>
</dbReference>
<comment type="catalytic activity">
    <reaction evidence="1">
        <text>Hydrolysis of terminal, non-reducing (1-&gt;4)-linked alpha-D-glucose residues with release of alpha-D-glucose.</text>
        <dbReference type="EC" id="3.2.1.20"/>
    </reaction>
</comment>
<keyword evidence="6" id="KW-0732">Signal</keyword>
<organism evidence="8 9">
    <name type="scientific">Cryptolaemus montrouzieri</name>
    <dbReference type="NCBI Taxonomy" id="559131"/>
    <lineage>
        <taxon>Eukaryota</taxon>
        <taxon>Metazoa</taxon>
        <taxon>Ecdysozoa</taxon>
        <taxon>Arthropoda</taxon>
        <taxon>Hexapoda</taxon>
        <taxon>Insecta</taxon>
        <taxon>Pterygota</taxon>
        <taxon>Neoptera</taxon>
        <taxon>Endopterygota</taxon>
        <taxon>Coleoptera</taxon>
        <taxon>Polyphaga</taxon>
        <taxon>Cucujiformia</taxon>
        <taxon>Coccinelloidea</taxon>
        <taxon>Coccinellidae</taxon>
        <taxon>Scymninae</taxon>
        <taxon>Scymnini</taxon>
        <taxon>Cryptolaemus</taxon>
    </lineage>
</organism>
<accession>A0ABD2MLW9</accession>
<dbReference type="Pfam" id="PF00128">
    <property type="entry name" value="Alpha-amylase"/>
    <property type="match status" value="1"/>
</dbReference>
<keyword evidence="4" id="KW-0325">Glycoprotein</keyword>
<feature type="domain" description="Glycosyl hydrolase family 13 catalytic" evidence="7">
    <location>
        <begin position="37"/>
        <end position="427"/>
    </location>
</feature>
<dbReference type="Proteomes" id="UP001516400">
    <property type="component" value="Unassembled WGS sequence"/>
</dbReference>
<comment type="similarity">
    <text evidence="2">Belongs to the glycosyl hydrolase 13 family.</text>
</comment>
<dbReference type="PANTHER" id="PTHR10357">
    <property type="entry name" value="ALPHA-AMYLASE FAMILY MEMBER"/>
    <property type="match status" value="1"/>
</dbReference>
<dbReference type="EMBL" id="JABFTP020000001">
    <property type="protein sequence ID" value="KAL3267382.1"/>
    <property type="molecule type" value="Genomic_DNA"/>
</dbReference>
<evidence type="ECO:0000256" key="4">
    <source>
        <dbReference type="ARBA" id="ARBA00023180"/>
    </source>
</evidence>
<keyword evidence="9" id="KW-1185">Reference proteome</keyword>
<dbReference type="CDD" id="cd11328">
    <property type="entry name" value="AmyAc_maltase"/>
    <property type="match status" value="1"/>
</dbReference>
<name>A0ABD2MLW9_9CUCU</name>
<proteinExistence type="inferred from homology"/>
<evidence type="ECO:0000256" key="1">
    <source>
        <dbReference type="ARBA" id="ARBA00001657"/>
    </source>
</evidence>
<reference evidence="8 9" key="1">
    <citation type="journal article" date="2021" name="BMC Biol.">
        <title>Horizontally acquired antibacterial genes associated with adaptive radiation of ladybird beetles.</title>
        <authorList>
            <person name="Li H.S."/>
            <person name="Tang X.F."/>
            <person name="Huang Y.H."/>
            <person name="Xu Z.Y."/>
            <person name="Chen M.L."/>
            <person name="Du X.Y."/>
            <person name="Qiu B.Y."/>
            <person name="Chen P.T."/>
            <person name="Zhang W."/>
            <person name="Slipinski A."/>
            <person name="Escalona H.E."/>
            <person name="Waterhouse R.M."/>
            <person name="Zwick A."/>
            <person name="Pang H."/>
        </authorList>
    </citation>
    <scope>NUCLEOTIDE SEQUENCE [LARGE SCALE GENOMIC DNA]</scope>
    <source>
        <strain evidence="8">SYSU2018</strain>
    </source>
</reference>
<dbReference type="GO" id="GO:0004558">
    <property type="term" value="F:alpha-1,4-glucosidase activity"/>
    <property type="evidence" value="ECO:0007669"/>
    <property type="project" value="UniProtKB-EC"/>
</dbReference>
<feature type="signal peptide" evidence="6">
    <location>
        <begin position="1"/>
        <end position="19"/>
    </location>
</feature>
<comment type="caution">
    <text evidence="8">The sequence shown here is derived from an EMBL/GenBank/DDBJ whole genome shotgun (WGS) entry which is preliminary data.</text>
</comment>
<dbReference type="PANTHER" id="PTHR10357:SF179">
    <property type="entry name" value="NEUTRAL AND BASIC AMINO ACID TRANSPORT PROTEIN RBAT"/>
    <property type="match status" value="1"/>
</dbReference>
<dbReference type="Gene3D" id="3.20.20.80">
    <property type="entry name" value="Glycosidases"/>
    <property type="match status" value="1"/>
</dbReference>
<evidence type="ECO:0000313" key="8">
    <source>
        <dbReference type="EMBL" id="KAL3267382.1"/>
    </source>
</evidence>
<keyword evidence="5" id="KW-0326">Glycosidase</keyword>
<gene>
    <name evidence="8" type="ORF">HHI36_011512</name>
</gene>
<dbReference type="InterPro" id="IPR017853">
    <property type="entry name" value="GH"/>
</dbReference>
<dbReference type="EC" id="3.2.1.20" evidence="3"/>
<feature type="chain" id="PRO_5044810590" description="alpha-glucosidase" evidence="6">
    <location>
        <begin position="20"/>
        <end position="575"/>
    </location>
</feature>
<dbReference type="InterPro" id="IPR006047">
    <property type="entry name" value="GH13_cat_dom"/>
</dbReference>
<evidence type="ECO:0000313" key="9">
    <source>
        <dbReference type="Proteomes" id="UP001516400"/>
    </source>
</evidence>
<dbReference type="AlphaFoldDB" id="A0ABD2MLW9"/>
<evidence type="ECO:0000259" key="7">
    <source>
        <dbReference type="SMART" id="SM00642"/>
    </source>
</evidence>
<protein>
    <recommendedName>
        <fullName evidence="3">alpha-glucosidase</fullName>
        <ecNumber evidence="3">3.2.1.20</ecNumber>
    </recommendedName>
</protein>
<evidence type="ECO:0000256" key="5">
    <source>
        <dbReference type="ARBA" id="ARBA00023295"/>
    </source>
</evidence>
<dbReference type="SUPFAM" id="SSF51445">
    <property type="entry name" value="(Trans)glycosidases"/>
    <property type="match status" value="1"/>
</dbReference>
<evidence type="ECO:0000256" key="2">
    <source>
        <dbReference type="ARBA" id="ARBA00008061"/>
    </source>
</evidence>
<evidence type="ECO:0000256" key="3">
    <source>
        <dbReference type="ARBA" id="ARBA00012741"/>
    </source>
</evidence>
<evidence type="ECO:0000256" key="6">
    <source>
        <dbReference type="SAM" id="SignalP"/>
    </source>
</evidence>
<keyword evidence="5" id="KW-0378">Hydrolase</keyword>
<sequence>MILKAVLLVTTFVVLSANAKSIQKGDQDWWKHATFYQIYPRSFKDSNNDGNGDLRGILDKFSHLVDAGVDGVWLSPIYESPQVDQGYDISNYTAIDPMYGTLDELKELIATAHDNGIRIILDYVPNHTSDQHAWFKASENRTEGYEDYYVWVDGTPDQPPNNWLSCFRGSAWKWSEKRQQYYLHQFTEQQPDLNYRNPKVHEEMKNVLKYYLDLGVDGFRIDAVLYAYEDEQLRDEPRSNIPGIAPDDHDYLLPIYTANLPETYDLVYEWRKYVDEYSEERGLDAKVLMTEVYADLNETIPYYGTRDGSILGAHFTFNFFLVKNFDLNISTANDLQRIVNTWMNALPDIYTSNWVLGNHDNRRYPTRLGVENKDGFLMLLTLLPGVAVTYNGEEFGQEDGEVTYDQGQDPSARDPAIFEQVSRDFERTPLQWDNTTNAGFNEGNKTWLPVSKKYHDLNLASQLDEGEISYFQNYKALVRKRKEDPARLGSTDIWAMSNDTIVLKRSYEDKHIVVAFKLGWHNSTTEETILVPGISCENGTIALTSADSKQKVGDVVSVQSLVLQPHEGLVIDVAC</sequence>
<dbReference type="InterPro" id="IPR045857">
    <property type="entry name" value="O16G_dom_2"/>
</dbReference>
<dbReference type="SMART" id="SM00642">
    <property type="entry name" value="Aamy"/>
    <property type="match status" value="1"/>
</dbReference>
<dbReference type="Gene3D" id="3.90.400.10">
    <property type="entry name" value="Oligo-1,6-glucosidase, Domain 2"/>
    <property type="match status" value="1"/>
</dbReference>